<keyword evidence="3" id="KW-1185">Reference proteome</keyword>
<comment type="caution">
    <text evidence="2">The sequence shown here is derived from an EMBL/GenBank/DDBJ whole genome shotgun (WGS) entry which is preliminary data.</text>
</comment>
<dbReference type="InterPro" id="IPR037401">
    <property type="entry name" value="SnoaL-like"/>
</dbReference>
<organism evidence="2 3">
    <name type="scientific">Candidatus Litorirhabdus singularis</name>
    <dbReference type="NCBI Taxonomy" id="2518993"/>
    <lineage>
        <taxon>Bacteria</taxon>
        <taxon>Pseudomonadati</taxon>
        <taxon>Pseudomonadota</taxon>
        <taxon>Gammaproteobacteria</taxon>
        <taxon>Cellvibrionales</taxon>
        <taxon>Halieaceae</taxon>
        <taxon>Candidatus Litorirhabdus</taxon>
    </lineage>
</organism>
<sequence>MESNMSATDENQANKAVVEKMWRAMGEMDWETLKSCMHPDIHYQDVPTDDPGSTGPENCVKRLSIAFNHLSLQEQVTHHIAADGDVVFLDHTETWTFKTGEKASHTFATMHEMKDGKVYRWSDYWDVNKFVGQFPDWFLEEMMKSTAEDFTD</sequence>
<name>A0ABT3TDX6_9GAMM</name>
<accession>A0ABT3TDX6</accession>
<dbReference type="Gene3D" id="3.10.450.50">
    <property type="match status" value="1"/>
</dbReference>
<gene>
    <name evidence="2" type="ORF">EYC98_02025</name>
</gene>
<dbReference type="Pfam" id="PF12680">
    <property type="entry name" value="SnoaL_2"/>
    <property type="match status" value="1"/>
</dbReference>
<evidence type="ECO:0000313" key="2">
    <source>
        <dbReference type="EMBL" id="MCX2979634.1"/>
    </source>
</evidence>
<dbReference type="EMBL" id="SHNN01000001">
    <property type="protein sequence ID" value="MCX2979634.1"/>
    <property type="molecule type" value="Genomic_DNA"/>
</dbReference>
<protein>
    <submittedName>
        <fullName evidence="2">Nuclear transport factor 2 family protein</fullName>
    </submittedName>
</protein>
<evidence type="ECO:0000259" key="1">
    <source>
        <dbReference type="Pfam" id="PF12680"/>
    </source>
</evidence>
<reference evidence="2" key="1">
    <citation type="submission" date="2019-02" db="EMBL/GenBank/DDBJ databases">
        <authorList>
            <person name="Li S.-H."/>
        </authorList>
    </citation>
    <scope>NUCLEOTIDE SEQUENCE</scope>
    <source>
        <strain evidence="2">IMCC14734</strain>
    </source>
</reference>
<dbReference type="InterPro" id="IPR032710">
    <property type="entry name" value="NTF2-like_dom_sf"/>
</dbReference>
<feature type="domain" description="SnoaL-like" evidence="1">
    <location>
        <begin position="18"/>
        <end position="121"/>
    </location>
</feature>
<dbReference type="Proteomes" id="UP001143362">
    <property type="component" value="Unassembled WGS sequence"/>
</dbReference>
<dbReference type="SUPFAM" id="SSF54427">
    <property type="entry name" value="NTF2-like"/>
    <property type="match status" value="1"/>
</dbReference>
<proteinExistence type="predicted"/>
<evidence type="ECO:0000313" key="3">
    <source>
        <dbReference type="Proteomes" id="UP001143362"/>
    </source>
</evidence>